<dbReference type="InterPro" id="IPR003834">
    <property type="entry name" value="Cyt_c_assmbl_TM_dom"/>
</dbReference>
<evidence type="ECO:0000256" key="13">
    <source>
        <dbReference type="ARBA" id="ARBA00023002"/>
    </source>
</evidence>
<proteinExistence type="inferred from homology"/>
<dbReference type="PANTHER" id="PTHR32234">
    <property type="entry name" value="THIOL:DISULFIDE INTERCHANGE PROTEIN DSBD"/>
    <property type="match status" value="1"/>
</dbReference>
<dbReference type="InterPro" id="IPR017937">
    <property type="entry name" value="Thioredoxin_CS"/>
</dbReference>
<keyword evidence="14 20" id="KW-0520">NAD</keyword>
<dbReference type="OrthoDB" id="9811036at2"/>
<dbReference type="HAMAP" id="MF_00399">
    <property type="entry name" value="DbsD"/>
    <property type="match status" value="1"/>
</dbReference>
<evidence type="ECO:0000256" key="11">
    <source>
        <dbReference type="ARBA" id="ARBA00022982"/>
    </source>
</evidence>
<evidence type="ECO:0000259" key="21">
    <source>
        <dbReference type="PROSITE" id="PS51352"/>
    </source>
</evidence>
<feature type="transmembrane region" description="Helical" evidence="20">
    <location>
        <begin position="402"/>
        <end position="426"/>
    </location>
</feature>
<evidence type="ECO:0000256" key="3">
    <source>
        <dbReference type="ARBA" id="ARBA00007241"/>
    </source>
</evidence>
<dbReference type="GO" id="GO:0005886">
    <property type="term" value="C:plasma membrane"/>
    <property type="evidence" value="ECO:0007669"/>
    <property type="project" value="UniProtKB-SubCell"/>
</dbReference>
<dbReference type="Pfam" id="PF11412">
    <property type="entry name" value="DsbD_N"/>
    <property type="match status" value="1"/>
</dbReference>
<dbReference type="GO" id="GO:0017004">
    <property type="term" value="P:cytochrome complex assembly"/>
    <property type="evidence" value="ECO:0007669"/>
    <property type="project" value="UniProtKB-UniRule"/>
</dbReference>
<organism evidence="22 23">
    <name type="scientific">Bordetella genomosp. 13</name>
    <dbReference type="NCBI Taxonomy" id="463040"/>
    <lineage>
        <taxon>Bacteria</taxon>
        <taxon>Pseudomonadati</taxon>
        <taxon>Pseudomonadota</taxon>
        <taxon>Betaproteobacteria</taxon>
        <taxon>Burkholderiales</taxon>
        <taxon>Alcaligenaceae</taxon>
        <taxon>Bordetella</taxon>
    </lineage>
</organism>
<dbReference type="NCBIfam" id="NF001419">
    <property type="entry name" value="PRK00293.1"/>
    <property type="match status" value="1"/>
</dbReference>
<dbReference type="InterPro" id="IPR028250">
    <property type="entry name" value="DsbDN"/>
</dbReference>
<dbReference type="GO" id="GO:0009055">
    <property type="term" value="F:electron transfer activity"/>
    <property type="evidence" value="ECO:0007669"/>
    <property type="project" value="UniProtKB-UniRule"/>
</dbReference>
<keyword evidence="8 20" id="KW-0732">Signal</keyword>
<accession>A0A1W6ZIB1</accession>
<feature type="transmembrane region" description="Helical" evidence="20">
    <location>
        <begin position="281"/>
        <end position="305"/>
    </location>
</feature>
<dbReference type="SUPFAM" id="SSF52833">
    <property type="entry name" value="Thioredoxin-like"/>
    <property type="match status" value="1"/>
</dbReference>
<feature type="transmembrane region" description="Helical" evidence="20">
    <location>
        <begin position="243"/>
        <end position="269"/>
    </location>
</feature>
<keyword evidence="6 20" id="KW-0997">Cell inner membrane</keyword>
<dbReference type="Gene3D" id="2.60.40.1250">
    <property type="entry name" value="Thiol:disulfide interchange protein DsbD, N-terminal domain"/>
    <property type="match status" value="1"/>
</dbReference>
<evidence type="ECO:0000256" key="9">
    <source>
        <dbReference type="ARBA" id="ARBA00022748"/>
    </source>
</evidence>
<evidence type="ECO:0000256" key="4">
    <source>
        <dbReference type="ARBA" id="ARBA00022448"/>
    </source>
</evidence>
<feature type="transmembrane region" description="Helical" evidence="20">
    <location>
        <begin position="364"/>
        <end position="390"/>
    </location>
</feature>
<comment type="similarity">
    <text evidence="3 20">Belongs to the thioredoxin family. DsbD subfamily.</text>
</comment>
<dbReference type="AlphaFoldDB" id="A0A1W6ZIB1"/>
<dbReference type="Proteomes" id="UP000194161">
    <property type="component" value="Chromosome"/>
</dbReference>
<feature type="transmembrane region" description="Helical" evidence="20">
    <location>
        <begin position="490"/>
        <end position="511"/>
    </location>
</feature>
<keyword evidence="16 20" id="KW-1015">Disulfide bond</keyword>
<dbReference type="GO" id="GO:0042597">
    <property type="term" value="C:periplasmic space"/>
    <property type="evidence" value="ECO:0007669"/>
    <property type="project" value="UniProtKB-SubCell"/>
</dbReference>
<evidence type="ECO:0000256" key="17">
    <source>
        <dbReference type="ARBA" id="ARBA00023284"/>
    </source>
</evidence>
<dbReference type="PANTHER" id="PTHR32234:SF0">
    <property type="entry name" value="THIOL:DISULFIDE INTERCHANGE PROTEIN DSBD"/>
    <property type="match status" value="1"/>
</dbReference>
<dbReference type="PROSITE" id="PS00194">
    <property type="entry name" value="THIOREDOXIN_1"/>
    <property type="match status" value="1"/>
</dbReference>
<feature type="transmembrane region" description="Helical" evidence="20">
    <location>
        <begin position="438"/>
        <end position="455"/>
    </location>
</feature>
<evidence type="ECO:0000256" key="14">
    <source>
        <dbReference type="ARBA" id="ARBA00023027"/>
    </source>
</evidence>
<comment type="function">
    <text evidence="20">Required to facilitate the formation of correct disulfide bonds in some periplasmic proteins and for the assembly of the periplasmic c-type cytochromes. Acts by transferring electrons from cytoplasmic thioredoxin to the periplasm. This transfer involves a cascade of disulfide bond formation and reduction steps.</text>
</comment>
<feature type="disulfide bond" description="Redox-active" evidence="20">
    <location>
        <begin position="574"/>
        <end position="577"/>
    </location>
</feature>
<dbReference type="InterPro" id="IPR013766">
    <property type="entry name" value="Thioredoxin_domain"/>
</dbReference>
<evidence type="ECO:0000256" key="20">
    <source>
        <dbReference type="HAMAP-Rule" id="MF_00399"/>
    </source>
</evidence>
<evidence type="ECO:0000256" key="2">
    <source>
        <dbReference type="ARBA" id="ARBA00004429"/>
    </source>
</evidence>
<keyword evidence="9 20" id="KW-0201">Cytochrome c-type biogenesis</keyword>
<feature type="disulfide bond" description="Redox-active" evidence="20">
    <location>
        <begin position="256"/>
        <end position="378"/>
    </location>
</feature>
<keyword evidence="7 20" id="KW-0812">Transmembrane</keyword>
<dbReference type="GO" id="GO:0045454">
    <property type="term" value="P:cell redox homeostasis"/>
    <property type="evidence" value="ECO:0007669"/>
    <property type="project" value="TreeGrafter"/>
</dbReference>
<feature type="chain" id="PRO_5013416503" description="Thiol:disulfide interchange protein DsbD" evidence="20">
    <location>
        <begin position="41"/>
        <end position="660"/>
    </location>
</feature>
<dbReference type="CDD" id="cd02953">
    <property type="entry name" value="DsbDgamma"/>
    <property type="match status" value="1"/>
</dbReference>
<evidence type="ECO:0000256" key="18">
    <source>
        <dbReference type="ARBA" id="ARBA00047388"/>
    </source>
</evidence>
<dbReference type="InterPro" id="IPR022910">
    <property type="entry name" value="Thiol_diS_interchange_DbsD"/>
</dbReference>
<keyword evidence="17 20" id="KW-0676">Redox-active center</keyword>
<feature type="disulfide bond" description="Redox-active" evidence="20">
    <location>
        <begin position="141"/>
        <end position="147"/>
    </location>
</feature>
<dbReference type="PROSITE" id="PS51352">
    <property type="entry name" value="THIOREDOXIN_2"/>
    <property type="match status" value="1"/>
</dbReference>
<dbReference type="KEGG" id="bgm:CAL15_23400"/>
<reference evidence="22 23" key="1">
    <citation type="submission" date="2017-05" db="EMBL/GenBank/DDBJ databases">
        <title>Complete and WGS of Bordetella genogroups.</title>
        <authorList>
            <person name="Spilker T."/>
            <person name="LiPuma J."/>
        </authorList>
    </citation>
    <scope>NUCLEOTIDE SEQUENCE [LARGE SCALE GENOMIC DNA]</scope>
    <source>
        <strain evidence="22 23">AU7206</strain>
    </source>
</reference>
<feature type="domain" description="Thioredoxin" evidence="21">
    <location>
        <begin position="524"/>
        <end position="659"/>
    </location>
</feature>
<evidence type="ECO:0000256" key="5">
    <source>
        <dbReference type="ARBA" id="ARBA00022475"/>
    </source>
</evidence>
<dbReference type="SUPFAM" id="SSF74863">
    <property type="entry name" value="Thiol:disulfide interchange protein DsbD, N-terminal domain (DsbD-alpha)"/>
    <property type="match status" value="1"/>
</dbReference>
<evidence type="ECO:0000256" key="7">
    <source>
        <dbReference type="ARBA" id="ARBA00022692"/>
    </source>
</evidence>
<dbReference type="InterPro" id="IPR036249">
    <property type="entry name" value="Thioredoxin-like_sf"/>
</dbReference>
<protein>
    <recommendedName>
        <fullName evidence="20">Thiol:disulfide interchange protein DsbD</fullName>
        <ecNumber evidence="20">1.8.1.8</ecNumber>
    </recommendedName>
    <alternativeName>
        <fullName evidence="20">Protein-disulfide reductase</fullName>
        <shortName evidence="20">Disulfide reductase</shortName>
    </alternativeName>
</protein>
<dbReference type="STRING" id="463040.CAL15_23400"/>
<evidence type="ECO:0000313" key="23">
    <source>
        <dbReference type="Proteomes" id="UP000194161"/>
    </source>
</evidence>
<comment type="catalytic activity">
    <reaction evidence="19 20">
        <text>[protein]-dithiol + NADP(+) = [protein]-disulfide + NADPH + H(+)</text>
        <dbReference type="Rhea" id="RHEA:18753"/>
        <dbReference type="Rhea" id="RHEA-COMP:10593"/>
        <dbReference type="Rhea" id="RHEA-COMP:10594"/>
        <dbReference type="ChEBI" id="CHEBI:15378"/>
        <dbReference type="ChEBI" id="CHEBI:29950"/>
        <dbReference type="ChEBI" id="CHEBI:50058"/>
        <dbReference type="ChEBI" id="CHEBI:57783"/>
        <dbReference type="ChEBI" id="CHEBI:58349"/>
        <dbReference type="EC" id="1.8.1.8"/>
    </reaction>
</comment>
<dbReference type="EMBL" id="CP021111">
    <property type="protein sequence ID" value="ARP97059.1"/>
    <property type="molecule type" value="Genomic_DNA"/>
</dbReference>
<evidence type="ECO:0000256" key="6">
    <source>
        <dbReference type="ARBA" id="ARBA00022519"/>
    </source>
</evidence>
<evidence type="ECO:0000256" key="1">
    <source>
        <dbReference type="ARBA" id="ARBA00004418"/>
    </source>
</evidence>
<keyword evidence="12 20" id="KW-1133">Transmembrane helix</keyword>
<keyword evidence="15 20" id="KW-0472">Membrane</keyword>
<dbReference type="InterPro" id="IPR036929">
    <property type="entry name" value="DsbDN_sf"/>
</dbReference>
<dbReference type="RefSeq" id="WP_086080707.1">
    <property type="nucleotide sequence ID" value="NZ_CP021111.1"/>
</dbReference>
<feature type="transmembrane region" description="Helical" evidence="20">
    <location>
        <begin position="461"/>
        <end position="478"/>
    </location>
</feature>
<comment type="catalytic activity">
    <reaction evidence="18 20">
        <text>[protein]-dithiol + NAD(+) = [protein]-disulfide + NADH + H(+)</text>
        <dbReference type="Rhea" id="RHEA:18749"/>
        <dbReference type="Rhea" id="RHEA-COMP:10593"/>
        <dbReference type="Rhea" id="RHEA-COMP:10594"/>
        <dbReference type="ChEBI" id="CHEBI:15378"/>
        <dbReference type="ChEBI" id="CHEBI:29950"/>
        <dbReference type="ChEBI" id="CHEBI:50058"/>
        <dbReference type="ChEBI" id="CHEBI:57540"/>
        <dbReference type="ChEBI" id="CHEBI:57945"/>
        <dbReference type="EC" id="1.8.1.8"/>
    </reaction>
</comment>
<dbReference type="Gene3D" id="3.40.30.10">
    <property type="entry name" value="Glutaredoxin"/>
    <property type="match status" value="1"/>
</dbReference>
<evidence type="ECO:0000256" key="8">
    <source>
        <dbReference type="ARBA" id="ARBA00022729"/>
    </source>
</evidence>
<dbReference type="Pfam" id="PF02683">
    <property type="entry name" value="DsbD_TM"/>
    <property type="match status" value="1"/>
</dbReference>
<dbReference type="GO" id="GO:0047134">
    <property type="term" value="F:protein-disulfide reductase [NAD(P)H] activity"/>
    <property type="evidence" value="ECO:0007669"/>
    <property type="project" value="UniProtKB-UniRule"/>
</dbReference>
<keyword evidence="10" id="KW-0574">Periplasm</keyword>
<evidence type="ECO:0000313" key="22">
    <source>
        <dbReference type="EMBL" id="ARP97059.1"/>
    </source>
</evidence>
<feature type="transmembrane region" description="Helical" evidence="20">
    <location>
        <begin position="317"/>
        <end position="343"/>
    </location>
</feature>
<dbReference type="PROSITE" id="PS51257">
    <property type="entry name" value="PROKAR_LIPOPROTEIN"/>
    <property type="match status" value="1"/>
</dbReference>
<sequence length="660" mass="68117" precursor="true">MRQQAAAASSGNLCFACLRMWALVCLLALGALLACRGAAAATEADFLPPEEAFAFSAVITAPDTLELRYRVAPGYYMYRERFALSAQPAILGEAVYPPGEVKYDPTFEKDMEVYHRDLAIRVPLAAGAGGPVTVTVTSQGCADAGLCYPPADHVVRLAPQGEGYAVVAQGPQGAPGLEGAPGLSLGGGAGGLALPQAAPGGASTASSPGGQGAAAGLGSLLQAGDVGLAGALANLGWLKTAGVFLLLGLLLAFTPCVLPMIPILSSVVLGGAQPPSRWRGLGLAAAYVLGMSVVYTALGVAAGLSGAGLAAWLQTPWILSVFALLLALLALAMFDVFTFQVPAGMQARLAERSNRIPGGRATGAVLMGAVSALIVGPCVAAPLAGALLYISQTGDVLLGGSALFTLAWGMGVPLLLVGASAGTLLPRTGPWMEGVKRLFGMLLLATAWWMLIPVLPTWVQMLGWSFLAIVGAVMLRAFDALPAGAGAGRMFGKGLGLLLALAATAWLVGAVSGGRDVLQPLGHLAAARASSDGAAASVQAERVRFQRVRSNAELDAVLARSTRPVMLDFYADWCVSCREMERFTFTDPEVAARMAGMELVQADVTQNNADDRALLKRFRLFGPPGIMFFAPGGRELTEVRVVGFQDARRFAATLDQALAR</sequence>
<gene>
    <name evidence="20" type="primary">dsbD</name>
    <name evidence="22" type="ORF">CAL15_23400</name>
</gene>
<dbReference type="EC" id="1.8.1.8" evidence="20"/>
<dbReference type="Pfam" id="PF13899">
    <property type="entry name" value="Thioredoxin_7"/>
    <property type="match status" value="1"/>
</dbReference>
<evidence type="ECO:0000256" key="16">
    <source>
        <dbReference type="ARBA" id="ARBA00023157"/>
    </source>
</evidence>
<keyword evidence="4 20" id="KW-0813">Transport</keyword>
<evidence type="ECO:0000256" key="15">
    <source>
        <dbReference type="ARBA" id="ARBA00023136"/>
    </source>
</evidence>
<name>A0A1W6ZIB1_9BORD</name>
<keyword evidence="23" id="KW-1185">Reference proteome</keyword>
<keyword evidence="5 20" id="KW-1003">Cell membrane</keyword>
<evidence type="ECO:0000256" key="12">
    <source>
        <dbReference type="ARBA" id="ARBA00022989"/>
    </source>
</evidence>
<dbReference type="InterPro" id="IPR035671">
    <property type="entry name" value="DsbD_gamma"/>
</dbReference>
<keyword evidence="13 20" id="KW-0560">Oxidoreductase</keyword>
<feature type="signal peptide" evidence="20">
    <location>
        <begin position="1"/>
        <end position="40"/>
    </location>
</feature>
<evidence type="ECO:0000256" key="10">
    <source>
        <dbReference type="ARBA" id="ARBA00022764"/>
    </source>
</evidence>
<comment type="subcellular location">
    <subcellularLocation>
        <location evidence="2 20">Cell inner membrane</location>
        <topology evidence="2 20">Multi-pass membrane protein</topology>
    </subcellularLocation>
    <subcellularLocation>
        <location evidence="1">Periplasm</location>
    </subcellularLocation>
</comment>
<evidence type="ECO:0000256" key="19">
    <source>
        <dbReference type="ARBA" id="ARBA00047804"/>
    </source>
</evidence>
<keyword evidence="11 20" id="KW-0249">Electron transport</keyword>